<sequence>MFSTLIYRHLLSIDIFFKSEPIRLRCFPSKGFYSDCVVGDGKTIGSRLKSSGSIPTIGVKFTWIGVLLGYDRINAYKGGNKNPFRQVYLYSE</sequence>
<keyword evidence="2" id="KW-1185">Reference proteome</keyword>
<dbReference type="AlphaFoldDB" id="A0A6H5GBW9"/>
<name>A0A6H5GBW9_9HEMI</name>
<evidence type="ECO:0000313" key="1">
    <source>
        <dbReference type="EMBL" id="CAA9999205.1"/>
    </source>
</evidence>
<protein>
    <submittedName>
        <fullName evidence="1">Uncharacterized protein</fullName>
    </submittedName>
</protein>
<organism evidence="1 2">
    <name type="scientific">Nesidiocoris tenuis</name>
    <dbReference type="NCBI Taxonomy" id="355587"/>
    <lineage>
        <taxon>Eukaryota</taxon>
        <taxon>Metazoa</taxon>
        <taxon>Ecdysozoa</taxon>
        <taxon>Arthropoda</taxon>
        <taxon>Hexapoda</taxon>
        <taxon>Insecta</taxon>
        <taxon>Pterygota</taxon>
        <taxon>Neoptera</taxon>
        <taxon>Paraneoptera</taxon>
        <taxon>Hemiptera</taxon>
        <taxon>Heteroptera</taxon>
        <taxon>Panheteroptera</taxon>
        <taxon>Cimicomorpha</taxon>
        <taxon>Miridae</taxon>
        <taxon>Dicyphina</taxon>
        <taxon>Nesidiocoris</taxon>
    </lineage>
</organism>
<feature type="non-terminal residue" evidence="1">
    <location>
        <position position="92"/>
    </location>
</feature>
<reference evidence="1 2" key="1">
    <citation type="submission" date="2020-02" db="EMBL/GenBank/DDBJ databases">
        <authorList>
            <person name="Ferguson B K."/>
        </authorList>
    </citation>
    <scope>NUCLEOTIDE SEQUENCE [LARGE SCALE GENOMIC DNA]</scope>
</reference>
<gene>
    <name evidence="1" type="ORF">NTEN_LOCUS5488</name>
</gene>
<proteinExistence type="predicted"/>
<evidence type="ECO:0000313" key="2">
    <source>
        <dbReference type="Proteomes" id="UP000479000"/>
    </source>
</evidence>
<dbReference type="Proteomes" id="UP000479000">
    <property type="component" value="Unassembled WGS sequence"/>
</dbReference>
<accession>A0A6H5GBW9</accession>
<dbReference type="EMBL" id="CADCXU010008346">
    <property type="protein sequence ID" value="CAA9999205.1"/>
    <property type="molecule type" value="Genomic_DNA"/>
</dbReference>